<gene>
    <name evidence="2" type="ORF">AB1300_02670</name>
</gene>
<dbReference type="Proteomes" id="UP001558534">
    <property type="component" value="Unassembled WGS sequence"/>
</dbReference>
<keyword evidence="3" id="KW-1185">Reference proteome</keyword>
<proteinExistence type="predicted"/>
<dbReference type="Pfam" id="PF18977">
    <property type="entry name" value="DUF5713"/>
    <property type="match status" value="1"/>
</dbReference>
<feature type="coiled-coil region" evidence="1">
    <location>
        <begin position="46"/>
        <end position="80"/>
    </location>
</feature>
<name>A0ABV3VT01_9BACI</name>
<accession>A0ABV3VT01</accession>
<evidence type="ECO:0000313" key="2">
    <source>
        <dbReference type="EMBL" id="MEX3744033.1"/>
    </source>
</evidence>
<evidence type="ECO:0000313" key="3">
    <source>
        <dbReference type="Proteomes" id="UP001558534"/>
    </source>
</evidence>
<protein>
    <submittedName>
        <fullName evidence="2">DUF5713 family protein</fullName>
    </submittedName>
</protein>
<dbReference type="RefSeq" id="WP_368635048.1">
    <property type="nucleotide sequence ID" value="NZ_JBFRHK010000001.1"/>
</dbReference>
<reference evidence="2 3" key="1">
    <citation type="submission" date="2024-07" db="EMBL/GenBank/DDBJ databases">
        <title>Characterization of a bacterium isolated from hydrolysated instant sea cucumber by whole-genome sequencing and metabolomics.</title>
        <authorList>
            <person name="Luo X."/>
            <person name="Zhang Z."/>
            <person name="Zheng Z."/>
            <person name="Zhang W."/>
            <person name="Ming T."/>
            <person name="Jiao L."/>
            <person name="Su X."/>
            <person name="Kong F."/>
            <person name="Xu J."/>
        </authorList>
    </citation>
    <scope>NUCLEOTIDE SEQUENCE [LARGE SCALE GENOMIC DNA]</scope>
    <source>
        <strain evidence="2 3">XL-2024</strain>
    </source>
</reference>
<sequence length="108" mass="13023">MKKLDSEFKYLVDMYEDPYFPTFLVDKLKLHIVKVVHFIEENTYTIEEIQEKLDEMTLAINELQNEFDQNDSEIETVARDSIGTTVEEILHYFELDIDIEEAIREREW</sequence>
<evidence type="ECO:0000256" key="1">
    <source>
        <dbReference type="SAM" id="Coils"/>
    </source>
</evidence>
<comment type="caution">
    <text evidence="2">The sequence shown here is derived from an EMBL/GenBank/DDBJ whole genome shotgun (WGS) entry which is preliminary data.</text>
</comment>
<dbReference type="EMBL" id="JBFRHK010000001">
    <property type="protein sequence ID" value="MEX3744033.1"/>
    <property type="molecule type" value="Genomic_DNA"/>
</dbReference>
<dbReference type="InterPro" id="IPR043767">
    <property type="entry name" value="DUF5713"/>
</dbReference>
<keyword evidence="1" id="KW-0175">Coiled coil</keyword>
<organism evidence="2 3">
    <name type="scientific">Lysinibacillus xylanilyticus</name>
    <dbReference type="NCBI Taxonomy" id="582475"/>
    <lineage>
        <taxon>Bacteria</taxon>
        <taxon>Bacillati</taxon>
        <taxon>Bacillota</taxon>
        <taxon>Bacilli</taxon>
        <taxon>Bacillales</taxon>
        <taxon>Bacillaceae</taxon>
        <taxon>Lysinibacillus</taxon>
    </lineage>
</organism>